<keyword evidence="4" id="KW-1185">Reference proteome</keyword>
<evidence type="ECO:0000256" key="2">
    <source>
        <dbReference type="SAM" id="MobiDB-lite"/>
    </source>
</evidence>
<dbReference type="AlphaFoldDB" id="A0A4Q2E0B0"/>
<evidence type="ECO:0000256" key="1">
    <source>
        <dbReference type="SAM" id="Coils"/>
    </source>
</evidence>
<dbReference type="Proteomes" id="UP000290288">
    <property type="component" value="Unassembled WGS sequence"/>
</dbReference>
<comment type="caution">
    <text evidence="3">The sequence shown here is derived from an EMBL/GenBank/DDBJ whole genome shotgun (WGS) entry which is preliminary data.</text>
</comment>
<accession>A0A4Q2E0B0</accession>
<evidence type="ECO:0000313" key="3">
    <source>
        <dbReference type="EMBL" id="RXW25094.1"/>
    </source>
</evidence>
<feature type="coiled-coil region" evidence="1">
    <location>
        <begin position="8"/>
        <end position="63"/>
    </location>
</feature>
<name>A0A4Q2E0B0_9AGAR</name>
<organism evidence="3 4">
    <name type="scientific">Candolleomyces aberdarensis</name>
    <dbReference type="NCBI Taxonomy" id="2316362"/>
    <lineage>
        <taxon>Eukaryota</taxon>
        <taxon>Fungi</taxon>
        <taxon>Dikarya</taxon>
        <taxon>Basidiomycota</taxon>
        <taxon>Agaricomycotina</taxon>
        <taxon>Agaricomycetes</taxon>
        <taxon>Agaricomycetidae</taxon>
        <taxon>Agaricales</taxon>
        <taxon>Agaricineae</taxon>
        <taxon>Psathyrellaceae</taxon>
        <taxon>Candolleomyces</taxon>
    </lineage>
</organism>
<proteinExistence type="predicted"/>
<keyword evidence="1" id="KW-0175">Coiled coil</keyword>
<feature type="compositionally biased region" description="Polar residues" evidence="2">
    <location>
        <begin position="89"/>
        <end position="109"/>
    </location>
</feature>
<evidence type="ECO:0000313" key="4">
    <source>
        <dbReference type="Proteomes" id="UP000290288"/>
    </source>
</evidence>
<sequence length="109" mass="12331">MSLETALVSRLTQDIQDLRQDKEYLRADVARLQAELDRERAEKERYRRRARELEELLQRGNSAPLPGGSYPSLVKPEQFLSKLAGTVRKSPSSEITGFTEPPSVSIQSS</sequence>
<dbReference type="EMBL" id="SDEE01000009">
    <property type="protein sequence ID" value="RXW25094.1"/>
    <property type="molecule type" value="Genomic_DNA"/>
</dbReference>
<feature type="region of interest" description="Disordered" evidence="2">
    <location>
        <begin position="85"/>
        <end position="109"/>
    </location>
</feature>
<protein>
    <submittedName>
        <fullName evidence="3">Uncharacterized protein</fullName>
    </submittedName>
</protein>
<gene>
    <name evidence="3" type="ORF">EST38_g750</name>
</gene>
<reference evidence="3 4" key="1">
    <citation type="submission" date="2019-01" db="EMBL/GenBank/DDBJ databases">
        <title>Draft genome sequence of Psathyrella aberdarensis IHI B618.</title>
        <authorList>
            <person name="Buettner E."/>
            <person name="Kellner H."/>
        </authorList>
    </citation>
    <scope>NUCLEOTIDE SEQUENCE [LARGE SCALE GENOMIC DNA]</scope>
    <source>
        <strain evidence="3 4">IHI B618</strain>
    </source>
</reference>